<proteinExistence type="predicted"/>
<accession>A0AAN7BHI2</accession>
<dbReference type="PANTHER" id="PTHR32387">
    <property type="entry name" value="WU:FJ29H11"/>
    <property type="match status" value="1"/>
</dbReference>
<dbReference type="SUPFAM" id="SSF55874">
    <property type="entry name" value="ATPase domain of HSP90 chaperone/DNA topoisomerase II/histidine kinase"/>
    <property type="match status" value="1"/>
</dbReference>
<dbReference type="Proteomes" id="UP001301958">
    <property type="component" value="Unassembled WGS sequence"/>
</dbReference>
<protein>
    <submittedName>
        <fullName evidence="1">Uncharacterized protein</fullName>
    </submittedName>
</protein>
<evidence type="ECO:0000313" key="2">
    <source>
        <dbReference type="Proteomes" id="UP001301958"/>
    </source>
</evidence>
<dbReference type="InterPro" id="IPR052957">
    <property type="entry name" value="Auxin_embryo_med"/>
</dbReference>
<dbReference type="InterPro" id="IPR036890">
    <property type="entry name" value="HATPase_C_sf"/>
</dbReference>
<dbReference type="EMBL" id="MU865429">
    <property type="protein sequence ID" value="KAK4223373.1"/>
    <property type="molecule type" value="Genomic_DNA"/>
</dbReference>
<name>A0AAN7BHI2_9PEZI</name>
<keyword evidence="2" id="KW-1185">Reference proteome</keyword>
<comment type="caution">
    <text evidence="1">The sequence shown here is derived from an EMBL/GenBank/DDBJ whole genome shotgun (WGS) entry which is preliminary data.</text>
</comment>
<dbReference type="AlphaFoldDB" id="A0AAN7BHI2"/>
<organism evidence="1 2">
    <name type="scientific">Podospora fimiseda</name>
    <dbReference type="NCBI Taxonomy" id="252190"/>
    <lineage>
        <taxon>Eukaryota</taxon>
        <taxon>Fungi</taxon>
        <taxon>Dikarya</taxon>
        <taxon>Ascomycota</taxon>
        <taxon>Pezizomycotina</taxon>
        <taxon>Sordariomycetes</taxon>
        <taxon>Sordariomycetidae</taxon>
        <taxon>Sordariales</taxon>
        <taxon>Podosporaceae</taxon>
        <taxon>Podospora</taxon>
    </lineage>
</organism>
<evidence type="ECO:0000313" key="1">
    <source>
        <dbReference type="EMBL" id="KAK4223373.1"/>
    </source>
</evidence>
<reference evidence="1" key="2">
    <citation type="submission" date="2023-05" db="EMBL/GenBank/DDBJ databases">
        <authorList>
            <consortium name="Lawrence Berkeley National Laboratory"/>
            <person name="Steindorff A."/>
            <person name="Hensen N."/>
            <person name="Bonometti L."/>
            <person name="Westerberg I."/>
            <person name="Brannstrom I.O."/>
            <person name="Guillou S."/>
            <person name="Cros-Aarteil S."/>
            <person name="Calhoun S."/>
            <person name="Haridas S."/>
            <person name="Kuo A."/>
            <person name="Mondo S."/>
            <person name="Pangilinan J."/>
            <person name="Riley R."/>
            <person name="Labutti K."/>
            <person name="Andreopoulos B."/>
            <person name="Lipzen A."/>
            <person name="Chen C."/>
            <person name="Yanf M."/>
            <person name="Daum C."/>
            <person name="Ng V."/>
            <person name="Clum A."/>
            <person name="Ohm R."/>
            <person name="Martin F."/>
            <person name="Silar P."/>
            <person name="Natvig D."/>
            <person name="Lalanne C."/>
            <person name="Gautier V."/>
            <person name="Ament-Velasquez S.L."/>
            <person name="Kruys A."/>
            <person name="Hutchinson M.I."/>
            <person name="Powell A.J."/>
            <person name="Barry K."/>
            <person name="Miller A.N."/>
            <person name="Grigoriev I.V."/>
            <person name="Debuchy R."/>
            <person name="Gladieux P."/>
            <person name="Thoren M.H."/>
            <person name="Johannesson H."/>
        </authorList>
    </citation>
    <scope>NUCLEOTIDE SEQUENCE</scope>
    <source>
        <strain evidence="1">CBS 990.96</strain>
    </source>
</reference>
<dbReference type="PANTHER" id="PTHR32387:SF0">
    <property type="entry name" value="PROTEIN NO VEIN"/>
    <property type="match status" value="1"/>
</dbReference>
<gene>
    <name evidence="1" type="ORF">QBC38DRAFT_459437</name>
</gene>
<sequence>MDPEIRLEFEGAILNKDRIIGSSVITLAKNFPEKGEQPFVSFGVYHDRIVLDCNEDGFTDGNLRAICSIGKSSKAGDHGYIGEKGIGFKSVFKVGWKSGMGMISPEWVPDGAIEGGLTRITITLHENGDGQDFATYAKQHENITKQLEDLKPAMILFLKNLERIEIHTFDTEDETEMETIVMTRAKGDIKYPETLETSTVTSIDEPKSIYSEHHFHVTKALATGLAPNENRNHVSQSSSQRKAASKAEIIMAFPLSDDSLPIIEPQELYAFLPIHHVGLSFFVHSDFVTMANREDVVETSQRNQDLIPHLAKTFVQAVKEMSGAEELLGYTWMRYLPSKSAFRSAGPYWDEVFNCIEQEILHAEVLLPSTASSSLRSIKQLRWCGEGWYDQHNEPLFEDLDEDPIYISPHYSQEDINLLKPYGLEEALVGSHLLSRVEADLERSVSKMKSPDTDNDRHSRASKLFMKAEPDMVKNLALFPLQSGEWVEFHLWSPGPLCLPFTEDNLLGPPGLDYRLIHVDAAKQPERRKLFEFAGAVTLNYEDLRLEVGTNTYIYDEQDKFGPAHFELDVQFLYGGYLQDPPTRSSYNDQKPLNWINWLHDYAGIRRQLELVVHKGDGEQFLNDLVVKVLSSRDMLKKLSHVQVLCEENRQLDLSETVIPAPSLKNIAAKVLEPTHTSVFLKLETEITDENIDSWKFLKNLGVICDDGLPFYLNLLEVMANEDLQQPLRILELYRVIHGKRIASDAIESSRELIRITVDDCCGIYIPGKEPSWCTLKDTCLLDAPADMEHKFPLDQF</sequence>
<reference evidence="1" key="1">
    <citation type="journal article" date="2023" name="Mol. Phylogenet. Evol.">
        <title>Genome-scale phylogeny and comparative genomics of the fungal order Sordariales.</title>
        <authorList>
            <person name="Hensen N."/>
            <person name="Bonometti L."/>
            <person name="Westerberg I."/>
            <person name="Brannstrom I.O."/>
            <person name="Guillou S."/>
            <person name="Cros-Aarteil S."/>
            <person name="Calhoun S."/>
            <person name="Haridas S."/>
            <person name="Kuo A."/>
            <person name="Mondo S."/>
            <person name="Pangilinan J."/>
            <person name="Riley R."/>
            <person name="LaButti K."/>
            <person name="Andreopoulos B."/>
            <person name="Lipzen A."/>
            <person name="Chen C."/>
            <person name="Yan M."/>
            <person name="Daum C."/>
            <person name="Ng V."/>
            <person name="Clum A."/>
            <person name="Steindorff A."/>
            <person name="Ohm R.A."/>
            <person name="Martin F."/>
            <person name="Silar P."/>
            <person name="Natvig D.O."/>
            <person name="Lalanne C."/>
            <person name="Gautier V."/>
            <person name="Ament-Velasquez S.L."/>
            <person name="Kruys A."/>
            <person name="Hutchinson M.I."/>
            <person name="Powell A.J."/>
            <person name="Barry K."/>
            <person name="Miller A.N."/>
            <person name="Grigoriev I.V."/>
            <person name="Debuchy R."/>
            <person name="Gladieux P."/>
            <person name="Hiltunen Thoren M."/>
            <person name="Johannesson H."/>
        </authorList>
    </citation>
    <scope>NUCLEOTIDE SEQUENCE</scope>
    <source>
        <strain evidence="1">CBS 990.96</strain>
    </source>
</reference>